<feature type="modified residue" description="4-aspartylphosphate" evidence="3">
    <location>
        <position position="75"/>
    </location>
</feature>
<evidence type="ECO:0000259" key="4">
    <source>
        <dbReference type="PROSITE" id="PS50110"/>
    </source>
</evidence>
<evidence type="ECO:0000313" key="5">
    <source>
        <dbReference type="EMBL" id="PIV14069.1"/>
    </source>
</evidence>
<evidence type="ECO:0000256" key="2">
    <source>
        <dbReference type="ARBA" id="ARBA00023012"/>
    </source>
</evidence>
<dbReference type="SMART" id="SM00448">
    <property type="entry name" value="REC"/>
    <property type="match status" value="1"/>
</dbReference>
<proteinExistence type="predicted"/>
<dbReference type="PANTHER" id="PTHR44591:SF14">
    <property type="entry name" value="PROTEIN PILG"/>
    <property type="match status" value="1"/>
</dbReference>
<evidence type="ECO:0000256" key="3">
    <source>
        <dbReference type="PROSITE-ProRule" id="PRU00169"/>
    </source>
</evidence>
<feature type="domain" description="Response regulatory" evidence="4">
    <location>
        <begin position="26"/>
        <end position="142"/>
    </location>
</feature>
<dbReference type="Proteomes" id="UP000228816">
    <property type="component" value="Unassembled WGS sequence"/>
</dbReference>
<name>A0A2M7BZB9_9BACT</name>
<dbReference type="InterPro" id="IPR001789">
    <property type="entry name" value="Sig_transdc_resp-reg_receiver"/>
</dbReference>
<dbReference type="Gene3D" id="3.40.50.2300">
    <property type="match status" value="1"/>
</dbReference>
<accession>A0A2M7BZB9</accession>
<gene>
    <name evidence="5" type="ORF">COS44_00980</name>
</gene>
<keyword evidence="2" id="KW-0902">Two-component regulatory system</keyword>
<keyword evidence="1 3" id="KW-0597">Phosphoprotein</keyword>
<dbReference type="InterPro" id="IPR050595">
    <property type="entry name" value="Bact_response_regulator"/>
</dbReference>
<sequence>MNESSSTNIFVSLVCISILVSRIMKKILFIEDESALQKTFGDILKNKGYGVLKALDGESGLRSAKGERPDLILLDLILPKMDGFEVLKELKENEETKNIPVIILTNLEETEDIQKALELGATTYLVKSSYTLEEVVNKIEKALGE</sequence>
<dbReference type="AlphaFoldDB" id="A0A2M7BZB9"/>
<dbReference type="Pfam" id="PF00072">
    <property type="entry name" value="Response_reg"/>
    <property type="match status" value="1"/>
</dbReference>
<dbReference type="EMBL" id="PEUS01000021">
    <property type="protein sequence ID" value="PIV14069.1"/>
    <property type="molecule type" value="Genomic_DNA"/>
</dbReference>
<dbReference type="PANTHER" id="PTHR44591">
    <property type="entry name" value="STRESS RESPONSE REGULATOR PROTEIN 1"/>
    <property type="match status" value="1"/>
</dbReference>
<evidence type="ECO:0000313" key="6">
    <source>
        <dbReference type="Proteomes" id="UP000228816"/>
    </source>
</evidence>
<dbReference type="SUPFAM" id="SSF52172">
    <property type="entry name" value="CheY-like"/>
    <property type="match status" value="1"/>
</dbReference>
<protein>
    <submittedName>
        <fullName evidence="5">Response regulator</fullName>
    </submittedName>
</protein>
<organism evidence="5 6">
    <name type="scientific">bacterium (Candidatus Gribaldobacteria) CG03_land_8_20_14_0_80_36_40</name>
    <dbReference type="NCBI Taxonomy" id="2014271"/>
    <lineage>
        <taxon>Bacteria</taxon>
        <taxon>Candidatus Gribaldobacteria</taxon>
    </lineage>
</organism>
<dbReference type="InterPro" id="IPR011006">
    <property type="entry name" value="CheY-like_superfamily"/>
</dbReference>
<dbReference type="GO" id="GO:0000160">
    <property type="term" value="P:phosphorelay signal transduction system"/>
    <property type="evidence" value="ECO:0007669"/>
    <property type="project" value="UniProtKB-KW"/>
</dbReference>
<comment type="caution">
    <text evidence="5">The sequence shown here is derived from an EMBL/GenBank/DDBJ whole genome shotgun (WGS) entry which is preliminary data.</text>
</comment>
<reference evidence="6" key="1">
    <citation type="submission" date="2017-09" db="EMBL/GenBank/DDBJ databases">
        <title>Depth-based differentiation of microbial function through sediment-hosted aquifers and enrichment of novel symbionts in the deep terrestrial subsurface.</title>
        <authorList>
            <person name="Probst A.J."/>
            <person name="Ladd B."/>
            <person name="Jarett J.K."/>
            <person name="Geller-Mcgrath D.E."/>
            <person name="Sieber C.M.K."/>
            <person name="Emerson J.B."/>
            <person name="Anantharaman K."/>
            <person name="Thomas B.C."/>
            <person name="Malmstrom R."/>
            <person name="Stieglmeier M."/>
            <person name="Klingl A."/>
            <person name="Woyke T."/>
            <person name="Ryan C.M."/>
            <person name="Banfield J.F."/>
        </authorList>
    </citation>
    <scope>NUCLEOTIDE SEQUENCE [LARGE SCALE GENOMIC DNA]</scope>
</reference>
<dbReference type="PROSITE" id="PS50110">
    <property type="entry name" value="RESPONSE_REGULATORY"/>
    <property type="match status" value="1"/>
</dbReference>
<evidence type="ECO:0000256" key="1">
    <source>
        <dbReference type="ARBA" id="ARBA00022553"/>
    </source>
</evidence>